<dbReference type="SUPFAM" id="SSF56784">
    <property type="entry name" value="HAD-like"/>
    <property type="match status" value="1"/>
</dbReference>
<dbReference type="SFLD" id="SFLDG01129">
    <property type="entry name" value="C1.5:_HAD__Beta-PGM__Phosphata"/>
    <property type="match status" value="1"/>
</dbReference>
<dbReference type="PRINTS" id="PR00413">
    <property type="entry name" value="HADHALOGNASE"/>
</dbReference>
<sequence length="235" mass="26990">MMKKYTTILFDLDDTLLDFVSAEKKTLRYIHQEYYSNYEFENFLKTYQTINNNLWEQVGSGHGSILPRDVRYRRFIDLHATLKTDLNHEIVAHSFENYLGVNTDWIDGVEKVIDLLAGKGYRLGIITNGLTSVQYLKYKTNLLHQWFECFVVSDEVGVAKPGREIFEIAFAQMNLKDQDVAQILYVGDSLASDGYGAKNAGIDFAFINRKKLAVENHDLQIHFNLDTVADLSSLL</sequence>
<organism evidence="1 2">
    <name type="scientific">Aquella oligotrophica</name>
    <dbReference type="NCBI Taxonomy" id="2067065"/>
    <lineage>
        <taxon>Bacteria</taxon>
        <taxon>Pseudomonadati</taxon>
        <taxon>Pseudomonadota</taxon>
        <taxon>Betaproteobacteria</taxon>
        <taxon>Neisseriales</taxon>
        <taxon>Neisseriaceae</taxon>
        <taxon>Aquella</taxon>
    </lineage>
</organism>
<accession>A0A2I7N8Q3</accession>
<name>A0A2I7N8Q3_9NEIS</name>
<keyword evidence="2" id="KW-1185">Reference proteome</keyword>
<dbReference type="InterPro" id="IPR023214">
    <property type="entry name" value="HAD_sf"/>
</dbReference>
<proteinExistence type="predicted"/>
<dbReference type="AlphaFoldDB" id="A0A2I7N8Q3"/>
<dbReference type="OrthoDB" id="367448at2"/>
<evidence type="ECO:0000313" key="1">
    <source>
        <dbReference type="EMBL" id="AUR52828.1"/>
    </source>
</evidence>
<dbReference type="InterPro" id="IPR006439">
    <property type="entry name" value="HAD-SF_hydro_IA"/>
</dbReference>
<dbReference type="InterPro" id="IPR041492">
    <property type="entry name" value="HAD_2"/>
</dbReference>
<dbReference type="InterPro" id="IPR036412">
    <property type="entry name" value="HAD-like_sf"/>
</dbReference>
<gene>
    <name evidence="1" type="ORF">CUN60_11155</name>
</gene>
<dbReference type="Gene3D" id="3.40.50.1000">
    <property type="entry name" value="HAD superfamily/HAD-like"/>
    <property type="match status" value="1"/>
</dbReference>
<dbReference type="NCBIfam" id="TIGR01549">
    <property type="entry name" value="HAD-SF-IA-v1"/>
    <property type="match status" value="1"/>
</dbReference>
<dbReference type="RefSeq" id="WP_102952115.1">
    <property type="nucleotide sequence ID" value="NZ_CP024847.1"/>
</dbReference>
<reference evidence="2" key="1">
    <citation type="submission" date="2017-11" db="EMBL/GenBank/DDBJ databases">
        <authorList>
            <person name="Chan K.G."/>
            <person name="Lee L.S."/>
        </authorList>
    </citation>
    <scope>NUCLEOTIDE SEQUENCE [LARGE SCALE GENOMIC DNA]</scope>
    <source>
        <strain evidence="2">DSM 100970</strain>
    </source>
</reference>
<dbReference type="KEGG" id="nba:CUN60_11155"/>
<evidence type="ECO:0000313" key="2">
    <source>
        <dbReference type="Proteomes" id="UP000236655"/>
    </source>
</evidence>
<dbReference type="InterPro" id="IPR023198">
    <property type="entry name" value="PGP-like_dom2"/>
</dbReference>
<dbReference type="Gene3D" id="1.10.150.240">
    <property type="entry name" value="Putative phosphatase, domain 2"/>
    <property type="match status" value="1"/>
</dbReference>
<dbReference type="SFLD" id="SFLDS00003">
    <property type="entry name" value="Haloacid_Dehalogenase"/>
    <property type="match status" value="1"/>
</dbReference>
<dbReference type="Proteomes" id="UP000236655">
    <property type="component" value="Chromosome"/>
</dbReference>
<dbReference type="PANTHER" id="PTHR47478:SF1">
    <property type="entry name" value="PYRIMIDINE 5'-NUCLEOTIDASE YJJG"/>
    <property type="match status" value="1"/>
</dbReference>
<dbReference type="PANTHER" id="PTHR47478">
    <property type="match status" value="1"/>
</dbReference>
<protein>
    <submittedName>
        <fullName evidence="1">Haloacid dehalogenase</fullName>
    </submittedName>
</protein>
<dbReference type="Pfam" id="PF13419">
    <property type="entry name" value="HAD_2"/>
    <property type="match status" value="1"/>
</dbReference>
<dbReference type="InterPro" id="IPR052550">
    <property type="entry name" value="Pyrimidine_5'-ntase_YjjG"/>
</dbReference>
<dbReference type="EMBL" id="CP024847">
    <property type="protein sequence ID" value="AUR52828.1"/>
    <property type="molecule type" value="Genomic_DNA"/>
</dbReference>